<dbReference type="InterPro" id="IPR045063">
    <property type="entry name" value="Dynamin_N"/>
</dbReference>
<proteinExistence type="predicted"/>
<dbReference type="PANTHER" id="PTHR10465">
    <property type="entry name" value="TRANSMEMBRANE GTPASE FZO1"/>
    <property type="match status" value="1"/>
</dbReference>
<reference evidence="8" key="2">
    <citation type="submission" date="2015-01" db="EMBL/GenBank/DDBJ databases">
        <authorList>
            <person name="Xiang T."/>
            <person name="Song Y."/>
            <person name="Huang L."/>
            <person name="Wang B."/>
            <person name="Wu P."/>
        </authorList>
    </citation>
    <scope>NUCLEOTIDE SEQUENCE [LARGE SCALE GENOMIC DNA]</scope>
    <source>
        <strain evidence="8">V1</strain>
    </source>
</reference>
<dbReference type="RefSeq" id="WP_081718839.1">
    <property type="nucleotide sequence ID" value="NZ_CDNC01000004.1"/>
</dbReference>
<dbReference type="GeneID" id="57753015"/>
<feature type="coiled-coil region" evidence="6">
    <location>
        <begin position="119"/>
        <end position="146"/>
    </location>
</feature>
<keyword evidence="4" id="KW-0342">GTP-binding</keyword>
<dbReference type="SUPFAM" id="SSF52540">
    <property type="entry name" value="P-loop containing nucleoside triphosphate hydrolases"/>
    <property type="match status" value="1"/>
</dbReference>
<dbReference type="InterPro" id="IPR027417">
    <property type="entry name" value="P-loop_NTPase"/>
</dbReference>
<keyword evidence="5" id="KW-0472">Membrane</keyword>
<feature type="domain" description="Dynamin N-terminal" evidence="7">
    <location>
        <begin position="62"/>
        <end position="311"/>
    </location>
</feature>
<evidence type="ECO:0000256" key="3">
    <source>
        <dbReference type="ARBA" id="ARBA00022801"/>
    </source>
</evidence>
<dbReference type="Proteomes" id="UP000042527">
    <property type="component" value="Unassembled WGS sequence"/>
</dbReference>
<dbReference type="EMBL" id="CDNC01000004">
    <property type="protein sequence ID" value="CEM60887.1"/>
    <property type="molecule type" value="Genomic_DNA"/>
</dbReference>
<dbReference type="PANTHER" id="PTHR10465:SF0">
    <property type="entry name" value="SARCALUMENIN"/>
    <property type="match status" value="1"/>
</dbReference>
<dbReference type="GO" id="GO:0005525">
    <property type="term" value="F:GTP binding"/>
    <property type="evidence" value="ECO:0007669"/>
    <property type="project" value="UniProtKB-KW"/>
</dbReference>
<evidence type="ECO:0000313" key="8">
    <source>
        <dbReference type="EMBL" id="CEM60887.1"/>
    </source>
</evidence>
<comment type="subcellular location">
    <subcellularLocation>
        <location evidence="1">Membrane</location>
    </subcellularLocation>
</comment>
<evidence type="ECO:0000256" key="4">
    <source>
        <dbReference type="ARBA" id="ARBA00023134"/>
    </source>
</evidence>
<keyword evidence="3" id="KW-0378">Hydrolase</keyword>
<name>A0A0B7GTM8_TREPH</name>
<evidence type="ECO:0000313" key="10">
    <source>
        <dbReference type="Proteomes" id="UP000042527"/>
    </source>
</evidence>
<protein>
    <recommendedName>
        <fullName evidence="7">Dynamin N-terminal domain-containing protein</fullName>
    </recommendedName>
</protein>
<evidence type="ECO:0000256" key="5">
    <source>
        <dbReference type="ARBA" id="ARBA00023136"/>
    </source>
</evidence>
<keyword evidence="10" id="KW-1185">Reference proteome</keyword>
<keyword evidence="6" id="KW-0175">Coiled coil</keyword>
<reference evidence="9 11" key="3">
    <citation type="submission" date="2019-08" db="EMBL/GenBank/DDBJ databases">
        <authorList>
            <person name="Kuhnert P."/>
        </authorList>
    </citation>
    <scope>NUCLEOTIDE SEQUENCE [LARGE SCALE GENOMIC DNA]</scope>
    <source>
        <strain evidence="9 11">B36.5</strain>
    </source>
</reference>
<dbReference type="Proteomes" id="UP000323594">
    <property type="component" value="Chromosome"/>
</dbReference>
<dbReference type="AlphaFoldDB" id="A0A0B7GTM8"/>
<dbReference type="Pfam" id="PF00350">
    <property type="entry name" value="Dynamin_N"/>
    <property type="match status" value="1"/>
</dbReference>
<evidence type="ECO:0000256" key="1">
    <source>
        <dbReference type="ARBA" id="ARBA00004370"/>
    </source>
</evidence>
<evidence type="ECO:0000256" key="6">
    <source>
        <dbReference type="SAM" id="Coils"/>
    </source>
</evidence>
<evidence type="ECO:0000259" key="7">
    <source>
        <dbReference type="Pfam" id="PF00350"/>
    </source>
</evidence>
<reference evidence="10" key="1">
    <citation type="submission" date="2015-01" db="EMBL/GenBank/DDBJ databases">
        <authorList>
            <person name="Manzoor Shahid"/>
            <person name="Zubair Saima"/>
        </authorList>
    </citation>
    <scope>NUCLEOTIDE SEQUENCE [LARGE SCALE GENOMIC DNA]</scope>
    <source>
        <strain evidence="10">V1</strain>
    </source>
</reference>
<evidence type="ECO:0000313" key="9">
    <source>
        <dbReference type="EMBL" id="QEJ98326.1"/>
    </source>
</evidence>
<evidence type="ECO:0000313" key="11">
    <source>
        <dbReference type="Proteomes" id="UP000323594"/>
    </source>
</evidence>
<dbReference type="InterPro" id="IPR027094">
    <property type="entry name" value="Mitofusin_fam"/>
</dbReference>
<dbReference type="OrthoDB" id="9816479at2"/>
<gene>
    <name evidence="9" type="ORF">FUT82_10170</name>
    <name evidence="8" type="ORF">TPHV1_120016</name>
</gene>
<accession>A0A0B7GTM8</accession>
<dbReference type="Gene3D" id="3.40.50.300">
    <property type="entry name" value="P-loop containing nucleotide triphosphate hydrolases"/>
    <property type="match status" value="1"/>
</dbReference>
<evidence type="ECO:0000256" key="2">
    <source>
        <dbReference type="ARBA" id="ARBA00022741"/>
    </source>
</evidence>
<organism evidence="8 10">
    <name type="scientific">Treponema phagedenis</name>
    <dbReference type="NCBI Taxonomy" id="162"/>
    <lineage>
        <taxon>Bacteria</taxon>
        <taxon>Pseudomonadati</taxon>
        <taxon>Spirochaetota</taxon>
        <taxon>Spirochaetia</taxon>
        <taxon>Spirochaetales</taxon>
        <taxon>Treponemataceae</taxon>
        <taxon>Treponema</taxon>
    </lineage>
</organism>
<keyword evidence="2" id="KW-0547">Nucleotide-binding</keyword>
<dbReference type="GO" id="GO:0016020">
    <property type="term" value="C:membrane"/>
    <property type="evidence" value="ECO:0007669"/>
    <property type="project" value="UniProtKB-SubCell"/>
</dbReference>
<dbReference type="EMBL" id="CP042817">
    <property type="protein sequence ID" value="QEJ98326.1"/>
    <property type="molecule type" value="Genomic_DNA"/>
</dbReference>
<sequence>MSTEILNRICDLRSQFDDLCNRHSDDESFMDAVHDACKDFSEVEKIKESYQKDTDTDRLLRIGIVGRVKVGKSSLLNSLIFDGKDILPKAATPMTAALTYLEYGEKVAVTVEFFTEGDIKKLKENAEDYEKRLKNKQEECFKKLKERRSRNPQTTPSDSQIKEDAIKQAEKEIRGENLSLSAAYDQYQRIERAGSNIRVEIERGEKIIPVNSIDDIASVLTDYVGESGPYMPFTRNVNIRLPLDVLKEVTIVDTPGFNDPVPSRDDKARELLSNCDVVLILSPANQMLSKSDTDVLSKITTKDGIQEIFIVASQFDNTLFGGEVKAEANGKLEDAVESNKIKLSKQIKDVLSGEINSDGVFNTILKEGEKRIFHSSGLCQAMLQTWESKASWDEGRKKVWSNLSRDYADYFSDNNAETSKHFLEYLGNIAAINGSIESVKIQKKKIFKDKLEKFEQRHITIAQDSKKQILEYVEQRKNDIKTRDLEKLTKEIESIEEFAGKIRPALKDIFADTIDGWYFETRNDCKILLKNFFSEAKGGIDSAEGSDSKSWTTGHLFWKKHHSETFTTVKTATVKDAIRRFIQSFNADVSLFVQEQNLNLIRKLSSAVAQFWGAEASEESMSIHEIRNAVRSLVASVIDDEIKYAGETSFSSETGILTDSYAEDFLDEANEFIGKLESEFTELANDKIKETKARLSKVDFAKSILEKYEKILETKKKEAEAPKLALENLQRIQKEVEAIEC</sequence>
<dbReference type="GO" id="GO:0003924">
    <property type="term" value="F:GTPase activity"/>
    <property type="evidence" value="ECO:0007669"/>
    <property type="project" value="InterPro"/>
</dbReference>